<evidence type="ECO:0000313" key="2">
    <source>
        <dbReference type="EMBL" id="GCC38248.1"/>
    </source>
</evidence>
<dbReference type="AlphaFoldDB" id="A0A401T6H3"/>
<evidence type="ECO:0000256" key="1">
    <source>
        <dbReference type="SAM" id="MobiDB-lite"/>
    </source>
</evidence>
<feature type="region of interest" description="Disordered" evidence="1">
    <location>
        <begin position="19"/>
        <end position="58"/>
    </location>
</feature>
<proteinExistence type="predicted"/>
<dbReference type="Proteomes" id="UP000287033">
    <property type="component" value="Unassembled WGS sequence"/>
</dbReference>
<comment type="caution">
    <text evidence="2">The sequence shown here is derived from an EMBL/GenBank/DDBJ whole genome shotgun (WGS) entry which is preliminary data.</text>
</comment>
<reference evidence="2 3" key="1">
    <citation type="journal article" date="2018" name="Nat. Ecol. Evol.">
        <title>Shark genomes provide insights into elasmobranch evolution and the origin of vertebrates.</title>
        <authorList>
            <person name="Hara Y"/>
            <person name="Yamaguchi K"/>
            <person name="Onimaru K"/>
            <person name="Kadota M"/>
            <person name="Koyanagi M"/>
            <person name="Keeley SD"/>
            <person name="Tatsumi K"/>
            <person name="Tanaka K"/>
            <person name="Motone F"/>
            <person name="Kageyama Y"/>
            <person name="Nozu R"/>
            <person name="Adachi N"/>
            <person name="Nishimura O"/>
            <person name="Nakagawa R"/>
            <person name="Tanegashima C"/>
            <person name="Kiyatake I"/>
            <person name="Matsumoto R"/>
            <person name="Murakumo K"/>
            <person name="Nishida K"/>
            <person name="Terakita A"/>
            <person name="Kuratani S"/>
            <person name="Sato K"/>
            <person name="Hyodo S Kuraku.S."/>
        </authorList>
    </citation>
    <scope>NUCLEOTIDE SEQUENCE [LARGE SCALE GENOMIC DNA]</scope>
</reference>
<dbReference type="EMBL" id="BEZZ01001142">
    <property type="protein sequence ID" value="GCC38248.1"/>
    <property type="molecule type" value="Genomic_DNA"/>
</dbReference>
<keyword evidence="3" id="KW-1185">Reference proteome</keyword>
<accession>A0A401T6H3</accession>
<sequence length="169" mass="19550">MGGSLPALISSELNFLSVPPHKPKRSEEAGLAISPPHIHSKLHREKEEGKQRERNKRLLTKLDVSKQREGGVFPRSAAFYGVIQIPAPYYHDHRITPFLPGPWINVHDFRENTMELDYKWRFLWLITVHLQLPGEPEPQQAKDEELMRLPGIRFLFHCNDPSSKAMSRN</sequence>
<name>A0A401T6H3_CHIPU</name>
<gene>
    <name evidence="2" type="ORF">chiPu_0016761</name>
</gene>
<evidence type="ECO:0000313" key="3">
    <source>
        <dbReference type="Proteomes" id="UP000287033"/>
    </source>
</evidence>
<organism evidence="2 3">
    <name type="scientific">Chiloscyllium punctatum</name>
    <name type="common">Brownbanded bambooshark</name>
    <name type="synonym">Hemiscyllium punctatum</name>
    <dbReference type="NCBI Taxonomy" id="137246"/>
    <lineage>
        <taxon>Eukaryota</taxon>
        <taxon>Metazoa</taxon>
        <taxon>Chordata</taxon>
        <taxon>Craniata</taxon>
        <taxon>Vertebrata</taxon>
        <taxon>Chondrichthyes</taxon>
        <taxon>Elasmobranchii</taxon>
        <taxon>Galeomorphii</taxon>
        <taxon>Galeoidea</taxon>
        <taxon>Orectolobiformes</taxon>
        <taxon>Hemiscylliidae</taxon>
        <taxon>Chiloscyllium</taxon>
    </lineage>
</organism>
<protein>
    <submittedName>
        <fullName evidence="2">Uncharacterized protein</fullName>
    </submittedName>
</protein>